<dbReference type="EMBL" id="CM007648">
    <property type="protein sequence ID" value="ONM17388.1"/>
    <property type="molecule type" value="Genomic_DNA"/>
</dbReference>
<name>A0A1D6EAJ5_MAIZE</name>
<accession>A0A1D6EAJ5</accession>
<evidence type="ECO:0000313" key="1">
    <source>
        <dbReference type="EMBL" id="ONM17388.1"/>
    </source>
</evidence>
<dbReference type="AlphaFoldDB" id="A0A1D6EAJ5"/>
<proteinExistence type="predicted"/>
<reference evidence="1" key="1">
    <citation type="submission" date="2015-12" db="EMBL/GenBank/DDBJ databases">
        <title>Update maize B73 reference genome by single molecule sequencing technologies.</title>
        <authorList>
            <consortium name="Maize Genome Sequencing Project"/>
            <person name="Ware D."/>
        </authorList>
    </citation>
    <scope>NUCLEOTIDE SEQUENCE [LARGE SCALE GENOMIC DNA]</scope>
    <source>
        <tissue evidence="1">Seedling</tissue>
    </source>
</reference>
<organism evidence="1">
    <name type="scientific">Zea mays</name>
    <name type="common">Maize</name>
    <dbReference type="NCBI Taxonomy" id="4577"/>
    <lineage>
        <taxon>Eukaryota</taxon>
        <taxon>Viridiplantae</taxon>
        <taxon>Streptophyta</taxon>
        <taxon>Embryophyta</taxon>
        <taxon>Tracheophyta</taxon>
        <taxon>Spermatophyta</taxon>
        <taxon>Magnoliopsida</taxon>
        <taxon>Liliopsida</taxon>
        <taxon>Poales</taxon>
        <taxon>Poaceae</taxon>
        <taxon>PACMAD clade</taxon>
        <taxon>Panicoideae</taxon>
        <taxon>Andropogonodae</taxon>
        <taxon>Andropogoneae</taxon>
        <taxon>Tripsacinae</taxon>
        <taxon>Zea</taxon>
    </lineage>
</organism>
<sequence length="146" mass="16662">MESLASQARPAAVLWLAGFFQAARLHRVVSFCARSSASVHTFFSLDFVLILFDFWWAKLTSSQPARSFDYLFVSMTLSISCRMQLEGTIHQDCTVLPAERAYLPWEVPSFVIDFDPRLNFVFFVTMVCGRLRIIRACEQGVTIFCS</sequence>
<protein>
    <submittedName>
        <fullName evidence="1">Protein EI24-like protein</fullName>
    </submittedName>
</protein>
<gene>
    <name evidence="1" type="ORF">ZEAMMB73_Zm00001d003652</name>
</gene>